<keyword evidence="4" id="KW-0408">Iron</keyword>
<evidence type="ECO:0000313" key="7">
    <source>
        <dbReference type="EMBL" id="GAW91841.1"/>
    </source>
</evidence>
<dbReference type="AlphaFoldDB" id="A0A1Z5HR91"/>
<dbReference type="PROSITE" id="PS00198">
    <property type="entry name" value="4FE4S_FER_1"/>
    <property type="match status" value="1"/>
</dbReference>
<dbReference type="InterPro" id="IPR017900">
    <property type="entry name" value="4Fe4S_Fe_S_CS"/>
</dbReference>
<dbReference type="Gene3D" id="1.10.1060.10">
    <property type="entry name" value="Alpha-helical ferredoxin"/>
    <property type="match status" value="1"/>
</dbReference>
<dbReference type="RefSeq" id="WP_088553311.1">
    <property type="nucleotide sequence ID" value="NZ_BDGJ01000035.1"/>
</dbReference>
<keyword evidence="2" id="KW-0479">Metal-binding</keyword>
<dbReference type="SUPFAM" id="SSF46548">
    <property type="entry name" value="alpha-helical ferredoxin"/>
    <property type="match status" value="1"/>
</dbReference>
<dbReference type="EMBL" id="BDGJ01000035">
    <property type="protein sequence ID" value="GAW91841.1"/>
    <property type="molecule type" value="Genomic_DNA"/>
</dbReference>
<dbReference type="Proteomes" id="UP000197032">
    <property type="component" value="Unassembled WGS sequence"/>
</dbReference>
<accession>A0A1Z5HR91</accession>
<evidence type="ECO:0000256" key="2">
    <source>
        <dbReference type="ARBA" id="ARBA00022723"/>
    </source>
</evidence>
<gene>
    <name evidence="7" type="ORF">KKC1_10010</name>
</gene>
<keyword evidence="8" id="KW-1185">Reference proteome</keyword>
<dbReference type="InterPro" id="IPR051460">
    <property type="entry name" value="HdrC_iron-sulfur_subunit"/>
</dbReference>
<dbReference type="GO" id="GO:0046872">
    <property type="term" value="F:metal ion binding"/>
    <property type="evidence" value="ECO:0007669"/>
    <property type="project" value="UniProtKB-KW"/>
</dbReference>
<dbReference type="GO" id="GO:0005886">
    <property type="term" value="C:plasma membrane"/>
    <property type="evidence" value="ECO:0007669"/>
    <property type="project" value="TreeGrafter"/>
</dbReference>
<dbReference type="GO" id="GO:0051539">
    <property type="term" value="F:4 iron, 4 sulfur cluster binding"/>
    <property type="evidence" value="ECO:0007669"/>
    <property type="project" value="UniProtKB-KW"/>
</dbReference>
<comment type="caution">
    <text evidence="7">The sequence shown here is derived from an EMBL/GenBank/DDBJ whole genome shotgun (WGS) entry which is preliminary data.</text>
</comment>
<keyword evidence="5" id="KW-0411">Iron-sulfur</keyword>
<sequence>MENQEAKVLPSFELVKEVEAKSGQPVGRCYQCKKCTGGCPMSFAFDLFAHQIVRYVQLGLKEPLLKSKSIWICACCKTCKSRCPNGIDISALNDTLKAMALKESAGAAEGKVAAFHDAFVSSVERYGRVHEAGMLARYKLKTKTYTQDMSLGIEFIKRRKLKLLPEKVRQLREIKQIFQRAKEKSQ</sequence>
<keyword evidence="3" id="KW-0560">Oxidoreductase</keyword>
<name>A0A1Z5HR91_9FIRM</name>
<dbReference type="PANTHER" id="PTHR43255">
    <property type="entry name" value="IRON-SULFUR-BINDING OXIDOREDUCTASE FADF-RELATED-RELATED"/>
    <property type="match status" value="1"/>
</dbReference>
<keyword evidence="1" id="KW-0004">4Fe-4S</keyword>
<proteinExistence type="predicted"/>
<reference evidence="8" key="1">
    <citation type="journal article" date="2017" name="Appl. Environ. Microbiol.">
        <title>Genomic analysis of Calderihabitans maritimus KKC1, a thermophilic hydrogenogenic carboxydotrophic bacterium isolated from marine sediment.</title>
        <authorList>
            <person name="Omae K."/>
            <person name="Yoneda Y."/>
            <person name="Fukuyama Y."/>
            <person name="Yoshida T."/>
            <person name="Sako Y."/>
        </authorList>
    </citation>
    <scope>NUCLEOTIDE SEQUENCE [LARGE SCALE GENOMIC DNA]</scope>
    <source>
        <strain evidence="8">KKC1</strain>
    </source>
</reference>
<protein>
    <submittedName>
        <fullName evidence="7">Heterodisulfide reductase subunit C</fullName>
    </submittedName>
</protein>
<dbReference type="PANTHER" id="PTHR43255:SF1">
    <property type="entry name" value="IRON-SULFUR-BINDING OXIDOREDUCTASE FADF-RELATED"/>
    <property type="match status" value="1"/>
</dbReference>
<dbReference type="InterPro" id="IPR009051">
    <property type="entry name" value="Helical_ferredxn"/>
</dbReference>
<evidence type="ECO:0000256" key="4">
    <source>
        <dbReference type="ARBA" id="ARBA00023004"/>
    </source>
</evidence>
<evidence type="ECO:0000256" key="1">
    <source>
        <dbReference type="ARBA" id="ARBA00022485"/>
    </source>
</evidence>
<dbReference type="GO" id="GO:0016491">
    <property type="term" value="F:oxidoreductase activity"/>
    <property type="evidence" value="ECO:0007669"/>
    <property type="project" value="UniProtKB-KW"/>
</dbReference>
<evidence type="ECO:0000313" key="8">
    <source>
        <dbReference type="Proteomes" id="UP000197032"/>
    </source>
</evidence>
<dbReference type="InterPro" id="IPR017896">
    <property type="entry name" value="4Fe4S_Fe-S-bd"/>
</dbReference>
<evidence type="ECO:0000256" key="5">
    <source>
        <dbReference type="ARBA" id="ARBA00023014"/>
    </source>
</evidence>
<feature type="domain" description="4Fe-4S ferredoxin-type" evidence="6">
    <location>
        <begin position="27"/>
        <end position="87"/>
    </location>
</feature>
<evidence type="ECO:0000256" key="3">
    <source>
        <dbReference type="ARBA" id="ARBA00023002"/>
    </source>
</evidence>
<organism evidence="7 8">
    <name type="scientific">Calderihabitans maritimus</name>
    <dbReference type="NCBI Taxonomy" id="1246530"/>
    <lineage>
        <taxon>Bacteria</taxon>
        <taxon>Bacillati</taxon>
        <taxon>Bacillota</taxon>
        <taxon>Clostridia</taxon>
        <taxon>Neomoorellales</taxon>
        <taxon>Calderihabitantaceae</taxon>
        <taxon>Calderihabitans</taxon>
    </lineage>
</organism>
<dbReference type="OrthoDB" id="9794954at2"/>
<dbReference type="Pfam" id="PF13183">
    <property type="entry name" value="Fer4_8"/>
    <property type="match status" value="1"/>
</dbReference>
<evidence type="ECO:0000259" key="6">
    <source>
        <dbReference type="Pfam" id="PF13183"/>
    </source>
</evidence>